<gene>
    <name evidence="3" type="ORF">BJ095_1262</name>
</gene>
<dbReference type="SUPFAM" id="SSF56349">
    <property type="entry name" value="DNA breaking-rejoining enzymes"/>
    <property type="match status" value="1"/>
</dbReference>
<sequence length="402" mass="46955">MRFVVREFEVPIINSKRTEKTIGIGLNYKGLIFPSPLSNFIKKEYRRYGNSLKSQENAARTITRFLNFHFEKNKDELQIKGLSALSLQDAADYLSHRSLLQKNSELSMETVLQDLLYLNKFYKWLITSNLIVDNGLESPDEQEIRKLRKVIEANGDLFKEIDLEIEFPSRNKSLRHLHDFGDKRVELMTRFIIVAIEVDPFIALGIVLQFFGGLRRSEVINMTTNSFKQINRNLVAKIRDNQSLLFPHATNTTDVQVKKPRDQVIWNTRIVEVLYQRHQELRSRYNLKHEALFFSPYNKQPLRGKSYTDRFNNVKEVFLKQILEEGLVDEYLMLTNNKWSTHIGRGLFTNLLVSYKLSPTQIQLARGDNQVNSSQTYVDEATFISAINIAINDFKQLEILIR</sequence>
<keyword evidence="2" id="KW-0233">DNA recombination</keyword>
<name>A0A318TH23_9BACL</name>
<proteinExistence type="predicted"/>
<evidence type="ECO:0000256" key="1">
    <source>
        <dbReference type="ARBA" id="ARBA00023125"/>
    </source>
</evidence>
<dbReference type="AlphaFoldDB" id="A0A318TH23"/>
<dbReference type="EMBL" id="QJTJ01000026">
    <property type="protein sequence ID" value="PYF03974.1"/>
    <property type="molecule type" value="Genomic_DNA"/>
</dbReference>
<protein>
    <recommendedName>
        <fullName evidence="5">Core-binding (CB) domain-containing protein</fullName>
    </recommendedName>
</protein>
<organism evidence="3 4">
    <name type="scientific">Ureibacillus chungkukjangi</name>
    <dbReference type="NCBI Taxonomy" id="1202712"/>
    <lineage>
        <taxon>Bacteria</taxon>
        <taxon>Bacillati</taxon>
        <taxon>Bacillota</taxon>
        <taxon>Bacilli</taxon>
        <taxon>Bacillales</taxon>
        <taxon>Caryophanaceae</taxon>
        <taxon>Ureibacillus</taxon>
    </lineage>
</organism>
<dbReference type="RefSeq" id="WP_107936708.1">
    <property type="nucleotide sequence ID" value="NZ_CP085009.1"/>
</dbReference>
<dbReference type="Gene3D" id="1.10.150.130">
    <property type="match status" value="1"/>
</dbReference>
<dbReference type="GO" id="GO:0003677">
    <property type="term" value="F:DNA binding"/>
    <property type="evidence" value="ECO:0007669"/>
    <property type="project" value="UniProtKB-KW"/>
</dbReference>
<dbReference type="InterPro" id="IPR013762">
    <property type="entry name" value="Integrase-like_cat_sf"/>
</dbReference>
<keyword evidence="1" id="KW-0238">DNA-binding</keyword>
<evidence type="ECO:0008006" key="5">
    <source>
        <dbReference type="Google" id="ProtNLM"/>
    </source>
</evidence>
<dbReference type="Proteomes" id="UP000247416">
    <property type="component" value="Unassembled WGS sequence"/>
</dbReference>
<dbReference type="GO" id="GO:0006310">
    <property type="term" value="P:DNA recombination"/>
    <property type="evidence" value="ECO:0007669"/>
    <property type="project" value="UniProtKB-KW"/>
</dbReference>
<evidence type="ECO:0000313" key="3">
    <source>
        <dbReference type="EMBL" id="PYF03974.1"/>
    </source>
</evidence>
<dbReference type="OrthoDB" id="2206342at2"/>
<reference evidence="3 4" key="1">
    <citation type="submission" date="2018-06" db="EMBL/GenBank/DDBJ databases">
        <title>Genomic Encyclopedia of Archaeal and Bacterial Type Strains, Phase II (KMG-II): from individual species to whole genera.</title>
        <authorList>
            <person name="Goeker M."/>
        </authorList>
    </citation>
    <scope>NUCLEOTIDE SEQUENCE [LARGE SCALE GENOMIC DNA]</scope>
    <source>
        <strain evidence="3 4">KACC 16626</strain>
    </source>
</reference>
<dbReference type="InterPro" id="IPR011010">
    <property type="entry name" value="DNA_brk_join_enz"/>
</dbReference>
<accession>A0A318TH23</accession>
<dbReference type="InterPro" id="IPR010998">
    <property type="entry name" value="Integrase_recombinase_N"/>
</dbReference>
<dbReference type="Gene3D" id="1.10.443.10">
    <property type="entry name" value="Intergrase catalytic core"/>
    <property type="match status" value="1"/>
</dbReference>
<comment type="caution">
    <text evidence="3">The sequence shown here is derived from an EMBL/GenBank/DDBJ whole genome shotgun (WGS) entry which is preliminary data.</text>
</comment>
<keyword evidence="4" id="KW-1185">Reference proteome</keyword>
<evidence type="ECO:0000313" key="4">
    <source>
        <dbReference type="Proteomes" id="UP000247416"/>
    </source>
</evidence>
<evidence type="ECO:0000256" key="2">
    <source>
        <dbReference type="ARBA" id="ARBA00023172"/>
    </source>
</evidence>
<dbReference type="GO" id="GO:0015074">
    <property type="term" value="P:DNA integration"/>
    <property type="evidence" value="ECO:0007669"/>
    <property type="project" value="InterPro"/>
</dbReference>